<evidence type="ECO:0000256" key="7">
    <source>
        <dbReference type="ARBA" id="ARBA00022989"/>
    </source>
</evidence>
<evidence type="ECO:0000256" key="8">
    <source>
        <dbReference type="ARBA" id="ARBA00023053"/>
    </source>
</evidence>
<keyword evidence="6" id="KW-0235">DNA replication</keyword>
<evidence type="ECO:0000256" key="4">
    <source>
        <dbReference type="ARBA" id="ARBA00022449"/>
    </source>
</evidence>
<dbReference type="EMBL" id="JAPEVG010000673">
    <property type="protein sequence ID" value="KAJ8456482.1"/>
    <property type="molecule type" value="Genomic_DNA"/>
</dbReference>
<protein>
    <recommendedName>
        <fullName evidence="18">DNA polymerase II subunit 2</fullName>
    </recommendedName>
</protein>
<gene>
    <name evidence="16" type="ORF">ONZ51_g12098</name>
</gene>
<keyword evidence="7 13" id="KW-1133">Transmembrane helix</keyword>
<evidence type="ECO:0000256" key="10">
    <source>
        <dbReference type="ARBA" id="ARBA00023136"/>
    </source>
</evidence>
<feature type="transmembrane region" description="Helical" evidence="13">
    <location>
        <begin position="118"/>
        <end position="139"/>
    </location>
</feature>
<proteinExistence type="inferred from homology"/>
<evidence type="ECO:0000256" key="6">
    <source>
        <dbReference type="ARBA" id="ARBA00022705"/>
    </source>
</evidence>
<evidence type="ECO:0000256" key="12">
    <source>
        <dbReference type="SAM" id="MobiDB-lite"/>
    </source>
</evidence>
<feature type="compositionally biased region" description="Basic and acidic residues" evidence="12">
    <location>
        <begin position="517"/>
        <end position="533"/>
    </location>
</feature>
<dbReference type="InterPro" id="IPR006153">
    <property type="entry name" value="Cation/H_exchanger_TM"/>
</dbReference>
<organism evidence="16 17">
    <name type="scientific">Trametes cubensis</name>
    <dbReference type="NCBI Taxonomy" id="1111947"/>
    <lineage>
        <taxon>Eukaryota</taxon>
        <taxon>Fungi</taxon>
        <taxon>Dikarya</taxon>
        <taxon>Basidiomycota</taxon>
        <taxon>Agaricomycotina</taxon>
        <taxon>Agaricomycetes</taxon>
        <taxon>Polyporales</taxon>
        <taxon>Polyporaceae</taxon>
        <taxon>Trametes</taxon>
    </lineage>
</organism>
<dbReference type="GO" id="GO:0036376">
    <property type="term" value="P:sodium ion export across plasma membrane"/>
    <property type="evidence" value="ECO:0007669"/>
    <property type="project" value="InterPro"/>
</dbReference>
<dbReference type="PANTHER" id="PTHR31382:SF4">
    <property type="entry name" value="NA(+)_H(+) ANTIPORTER"/>
    <property type="match status" value="1"/>
</dbReference>
<evidence type="ECO:0000256" key="1">
    <source>
        <dbReference type="ARBA" id="ARBA00004141"/>
    </source>
</evidence>
<evidence type="ECO:0000313" key="17">
    <source>
        <dbReference type="Proteomes" id="UP001215151"/>
    </source>
</evidence>
<keyword evidence="5 13" id="KW-0812">Transmembrane</keyword>
<comment type="caution">
    <text evidence="16">The sequence shown here is derived from an EMBL/GenBank/DDBJ whole genome shotgun (WGS) entry which is preliminary data.</text>
</comment>
<dbReference type="GO" id="GO:0005886">
    <property type="term" value="C:plasma membrane"/>
    <property type="evidence" value="ECO:0007669"/>
    <property type="project" value="InterPro"/>
</dbReference>
<dbReference type="Proteomes" id="UP001215151">
    <property type="component" value="Unassembled WGS sequence"/>
</dbReference>
<dbReference type="InterPro" id="IPR007185">
    <property type="entry name" value="DNA_pol_a/d/e_bsu"/>
</dbReference>
<dbReference type="Pfam" id="PF00999">
    <property type="entry name" value="Na_H_Exchanger"/>
    <property type="match status" value="1"/>
</dbReference>
<evidence type="ECO:0000259" key="14">
    <source>
        <dbReference type="Pfam" id="PF00999"/>
    </source>
</evidence>
<evidence type="ECO:0000313" key="16">
    <source>
        <dbReference type="EMBL" id="KAJ8456482.1"/>
    </source>
</evidence>
<name>A0AAD7TJ53_9APHY</name>
<feature type="domain" description="Cation/H+ exchanger transmembrane" evidence="14">
    <location>
        <begin position="78"/>
        <end position="469"/>
    </location>
</feature>
<evidence type="ECO:0008006" key="18">
    <source>
        <dbReference type="Google" id="ProtNLM"/>
    </source>
</evidence>
<dbReference type="PANTHER" id="PTHR31382">
    <property type="entry name" value="NA(+)/H(+) ANTIPORTER"/>
    <property type="match status" value="1"/>
</dbReference>
<feature type="transmembrane region" description="Helical" evidence="13">
    <location>
        <begin position="79"/>
        <end position="98"/>
    </location>
</feature>
<dbReference type="Pfam" id="PF04042">
    <property type="entry name" value="DNA_pol_E_B"/>
    <property type="match status" value="1"/>
</dbReference>
<keyword evidence="17" id="KW-1185">Reference proteome</keyword>
<dbReference type="GO" id="GO:0015385">
    <property type="term" value="F:sodium:proton antiporter activity"/>
    <property type="evidence" value="ECO:0007669"/>
    <property type="project" value="InterPro"/>
</dbReference>
<evidence type="ECO:0000256" key="13">
    <source>
        <dbReference type="SAM" id="Phobius"/>
    </source>
</evidence>
<keyword evidence="10 13" id="KW-0472">Membrane</keyword>
<feature type="transmembrane region" description="Helical" evidence="13">
    <location>
        <begin position="339"/>
        <end position="358"/>
    </location>
</feature>
<keyword evidence="9" id="KW-0406">Ion transport</keyword>
<accession>A0AAD7TJ53</accession>
<comment type="similarity">
    <text evidence="2">Belongs to the fungal Na(+)/H(+) exchanger family.</text>
</comment>
<evidence type="ECO:0000256" key="5">
    <source>
        <dbReference type="ARBA" id="ARBA00022692"/>
    </source>
</evidence>
<dbReference type="GO" id="GO:0042391">
    <property type="term" value="P:regulation of membrane potential"/>
    <property type="evidence" value="ECO:0007669"/>
    <property type="project" value="InterPro"/>
</dbReference>
<reference evidence="16" key="1">
    <citation type="submission" date="2022-11" db="EMBL/GenBank/DDBJ databases">
        <title>Genome Sequence of Cubamyces cubensis.</title>
        <authorList>
            <person name="Buettner E."/>
        </authorList>
    </citation>
    <scope>NUCLEOTIDE SEQUENCE</scope>
    <source>
        <strain evidence="16">MPL-01</strain>
    </source>
</reference>
<feature type="domain" description="DNA polymerase alpha/delta/epsilon subunit B" evidence="15">
    <location>
        <begin position="1068"/>
        <end position="1175"/>
    </location>
</feature>
<evidence type="ECO:0000256" key="2">
    <source>
        <dbReference type="ARBA" id="ARBA00005248"/>
    </source>
</evidence>
<dbReference type="InterPro" id="IPR004712">
    <property type="entry name" value="Na+/H+_antiporter_fungi"/>
</dbReference>
<keyword evidence="3" id="KW-0813">Transport</keyword>
<keyword evidence="11" id="KW-0739">Sodium transport</keyword>
<dbReference type="GO" id="GO:0003677">
    <property type="term" value="F:DNA binding"/>
    <property type="evidence" value="ECO:0007669"/>
    <property type="project" value="InterPro"/>
</dbReference>
<feature type="transmembrane region" description="Helical" evidence="13">
    <location>
        <begin position="146"/>
        <end position="169"/>
    </location>
</feature>
<feature type="transmembrane region" description="Helical" evidence="13">
    <location>
        <begin position="405"/>
        <end position="427"/>
    </location>
</feature>
<evidence type="ECO:0000259" key="15">
    <source>
        <dbReference type="Pfam" id="PF04042"/>
    </source>
</evidence>
<dbReference type="AlphaFoldDB" id="A0AAD7TJ53"/>
<evidence type="ECO:0000256" key="11">
    <source>
        <dbReference type="ARBA" id="ARBA00023201"/>
    </source>
</evidence>
<dbReference type="GO" id="GO:0120029">
    <property type="term" value="P:proton export across plasma membrane"/>
    <property type="evidence" value="ECO:0007669"/>
    <property type="project" value="InterPro"/>
</dbReference>
<sequence length="1223" mass="134857">MCARQDSGPLSSRVLSAPSLPLCSPLSLSKRVSGLITMHLELLQVTEAGSAWCPVLSKRRRVELGIQPKDAYAQTRSQLYINEVVLGTACGVILGPYYANVVNPRALGVDVNTVTLEVTRITLAAGLFAIGVELPQAYLAKHVKGLLFMIVPTMAFGWLIVAAVIYTIFPPLNFLSSLVIAACLTPTDPIISAAIISGKYATANVQQDLRDILSAESAANDGLAYPFLSISIYLTIESSRRVAIGEWFLVGCLYQVVLGALIGALLGVVFSYLLQFSHRKGYIGRESYVVQYLALALFTIGITRTLGSDDLLAAFAAGTAIGWSGNFKELTEKEVFASVIDLVLNCGCFIYIGAWIPFDAFNATQFGITPWRLIILFVAVILLRRIPPLLLLYRWVPEIKSWKEALFSGHFGPMGVGAIFVSTLAVLELPTPHDPPQSQAELLAATLQTIVSSVVLGSIVIHGLSITVLSLGTSVCSRTLTLTRSWTAPNGSKTPEWLVFVRRVPIGSVRRGPLTINDRDVERDADTKSDHPSTPRPRLVYEVTEIDRHLPALGLTTLARGAIPVPLDCDGGQTHDFHGSSHLPLESDTSEVDIGLQLDLDAICPSDAISHAGSEAQWKPYSLHEASAAAGLHAPTELPLDNAAPGSDCVKCASSLDRDSDSRADTPPSRRYVIRYPLPMGWVESVANDRVSSGVQSPISTNVVRSPRGAGESNLEEEGAVKVGYMMKTGKTESLEFLEELLDRHEVADGDVEFSVEWIAKEYNKQDDAQMKVSLDVLHRVYETFQNGESDGVQEHATIDPDNHIFVIDSFEMPLWNWSTERSTFERAPGPLTSSGTAESRVMAMRNRLNVIRQCVLRNDHFSPSTLPSKDRENLLTLRSTKQLLGRAGERFLLFGMLTHSKEGKLCLEDQDGMVELDFSQLDQPSEGLFTEGCLALVEGDYTEDATLLVIAIGHPPCESREAARSIFGHIDFLGKGATTLLEDKQFAQRVQIELADLRFFVLSDVWLDRPETLHGLRKLFDNCMENSFIPKVVVLCGNFTSVGIPQGNGREVRRYQGPFVVLAHWRPLLSSFVSRLKSRIPNIHSATNPCRIKFFEQEVVIFREDLMSRMLRNLVGVKPDVKNDDLKRYLVQTILDQSHLMPLTTSIQPTLSEYDHALRLYPLPTAVVLADRYDKYQMTYEGCHVFNPGRFVGNSFTFSAYAPARRESEECVLDLDLDDGWS</sequence>
<evidence type="ECO:0000256" key="9">
    <source>
        <dbReference type="ARBA" id="ARBA00023065"/>
    </source>
</evidence>
<keyword evidence="4" id="KW-0050">Antiport</keyword>
<feature type="transmembrane region" description="Helical" evidence="13">
    <location>
        <begin position="370"/>
        <end position="393"/>
    </location>
</feature>
<dbReference type="GO" id="GO:0030007">
    <property type="term" value="P:intracellular potassium ion homeostasis"/>
    <property type="evidence" value="ECO:0007669"/>
    <property type="project" value="TreeGrafter"/>
</dbReference>
<feature type="transmembrane region" description="Helical" evidence="13">
    <location>
        <begin position="248"/>
        <end position="274"/>
    </location>
</feature>
<feature type="transmembrane region" description="Helical" evidence="13">
    <location>
        <begin position="286"/>
        <end position="305"/>
    </location>
</feature>
<comment type="subcellular location">
    <subcellularLocation>
        <location evidence="1">Membrane</location>
        <topology evidence="1">Multi-pass membrane protein</topology>
    </subcellularLocation>
</comment>
<keyword evidence="8" id="KW-0915">Sodium</keyword>
<feature type="region of interest" description="Disordered" evidence="12">
    <location>
        <begin position="513"/>
        <end position="537"/>
    </location>
</feature>
<dbReference type="GO" id="GO:0006260">
    <property type="term" value="P:DNA replication"/>
    <property type="evidence" value="ECO:0007669"/>
    <property type="project" value="UniProtKB-KW"/>
</dbReference>
<evidence type="ECO:0000256" key="3">
    <source>
        <dbReference type="ARBA" id="ARBA00022448"/>
    </source>
</evidence>
<feature type="transmembrane region" description="Helical" evidence="13">
    <location>
        <begin position="311"/>
        <end position="327"/>
    </location>
</feature>